<reference evidence="1 2" key="1">
    <citation type="submission" date="2020-01" db="EMBL/GenBank/DDBJ databases">
        <title>Draft Genome Analysis of Muricauda sp. HICW Isolated from coastal seawater of PR China.</title>
        <authorList>
            <person name="Chen M.-X."/>
        </authorList>
    </citation>
    <scope>NUCLEOTIDE SEQUENCE [LARGE SCALE GENOMIC DNA]</scope>
    <source>
        <strain evidence="1 2">HICW</strain>
    </source>
</reference>
<dbReference type="EMBL" id="WYET01000003">
    <property type="protein sequence ID" value="NVN18028.1"/>
    <property type="molecule type" value="Genomic_DNA"/>
</dbReference>
<keyword evidence="2" id="KW-1185">Reference proteome</keyword>
<comment type="caution">
    <text evidence="1">The sequence shown here is derived from an EMBL/GenBank/DDBJ whole genome shotgun (WGS) entry which is preliminary data.</text>
</comment>
<evidence type="ECO:0000313" key="1">
    <source>
        <dbReference type="EMBL" id="NVN18028.1"/>
    </source>
</evidence>
<protein>
    <recommendedName>
        <fullName evidence="3">DUF4177 domain-containing protein</fullName>
    </recommendedName>
</protein>
<evidence type="ECO:0000313" key="2">
    <source>
        <dbReference type="Proteomes" id="UP000558089"/>
    </source>
</evidence>
<dbReference type="RefSeq" id="WP_176619832.1">
    <property type="nucleotide sequence ID" value="NZ_WYET01000003.1"/>
</dbReference>
<organism evidence="1 2">
    <name type="scientific">Flagellimonas chongwuensis</name>
    <dbReference type="NCBI Taxonomy" id="2697365"/>
    <lineage>
        <taxon>Bacteria</taxon>
        <taxon>Pseudomonadati</taxon>
        <taxon>Bacteroidota</taxon>
        <taxon>Flavobacteriia</taxon>
        <taxon>Flavobacteriales</taxon>
        <taxon>Flavobacteriaceae</taxon>
        <taxon>Flagellimonas</taxon>
    </lineage>
</organism>
<evidence type="ECO:0008006" key="3">
    <source>
        <dbReference type="Google" id="ProtNLM"/>
    </source>
</evidence>
<dbReference type="AlphaFoldDB" id="A0A850NI35"/>
<accession>A0A850NI35</accession>
<sequence>MKYKIVPFVASIDSKKGNSNHVAEQLEGIIKHHSDLGWNYVRLESVSTFVQPNNGCFGIGAAPGHTTTRQMVVFKKD</sequence>
<proteinExistence type="predicted"/>
<name>A0A850NI35_9FLAO</name>
<gene>
    <name evidence="1" type="ORF">GUA46_06730</name>
</gene>
<dbReference type="Proteomes" id="UP000558089">
    <property type="component" value="Unassembled WGS sequence"/>
</dbReference>